<dbReference type="PROSITE" id="PS51257">
    <property type="entry name" value="PROKAR_LIPOPROTEIN"/>
    <property type="match status" value="1"/>
</dbReference>
<accession>A0A166AXX7</accession>
<dbReference type="Proteomes" id="UP000076798">
    <property type="component" value="Unassembled WGS sequence"/>
</dbReference>
<name>A0A166AXX7_9AGAM</name>
<dbReference type="EMBL" id="KV428127">
    <property type="protein sequence ID" value="KZT35799.1"/>
    <property type="molecule type" value="Genomic_DNA"/>
</dbReference>
<evidence type="ECO:0000313" key="2">
    <source>
        <dbReference type="Proteomes" id="UP000076798"/>
    </source>
</evidence>
<dbReference type="OrthoDB" id="1431934at2759"/>
<proteinExistence type="predicted"/>
<protein>
    <submittedName>
        <fullName evidence="1">Uncharacterized protein</fullName>
    </submittedName>
</protein>
<reference evidence="1 2" key="1">
    <citation type="journal article" date="2016" name="Mol. Biol. Evol.">
        <title>Comparative Genomics of Early-Diverging Mushroom-Forming Fungi Provides Insights into the Origins of Lignocellulose Decay Capabilities.</title>
        <authorList>
            <person name="Nagy L.G."/>
            <person name="Riley R."/>
            <person name="Tritt A."/>
            <person name="Adam C."/>
            <person name="Daum C."/>
            <person name="Floudas D."/>
            <person name="Sun H."/>
            <person name="Yadav J.S."/>
            <person name="Pangilinan J."/>
            <person name="Larsson K.H."/>
            <person name="Matsuura K."/>
            <person name="Barry K."/>
            <person name="Labutti K."/>
            <person name="Kuo R."/>
            <person name="Ohm R.A."/>
            <person name="Bhattacharya S.S."/>
            <person name="Shirouzu T."/>
            <person name="Yoshinaga Y."/>
            <person name="Martin F.M."/>
            <person name="Grigoriev I.V."/>
            <person name="Hibbett D.S."/>
        </authorList>
    </citation>
    <scope>NUCLEOTIDE SEQUENCE [LARGE SCALE GENOMIC DNA]</scope>
    <source>
        <strain evidence="1 2">HHB10207 ss-3</strain>
    </source>
</reference>
<dbReference type="AlphaFoldDB" id="A0A166AXX7"/>
<evidence type="ECO:0000313" key="1">
    <source>
        <dbReference type="EMBL" id="KZT35799.1"/>
    </source>
</evidence>
<gene>
    <name evidence="1" type="ORF">SISSUDRAFT_127167</name>
</gene>
<sequence>MFQRLQHGEEYTISFEGTSQYAHGGLSSCGIAALNAVRVILCAEADIWMSMTFVHCQCSRARWNINTQRVAWFPQRNSSNCSGMFVALYNAAAC</sequence>
<keyword evidence="2" id="KW-1185">Reference proteome</keyword>
<organism evidence="1 2">
    <name type="scientific">Sistotremastrum suecicum HHB10207 ss-3</name>
    <dbReference type="NCBI Taxonomy" id="1314776"/>
    <lineage>
        <taxon>Eukaryota</taxon>
        <taxon>Fungi</taxon>
        <taxon>Dikarya</taxon>
        <taxon>Basidiomycota</taxon>
        <taxon>Agaricomycotina</taxon>
        <taxon>Agaricomycetes</taxon>
        <taxon>Sistotremastrales</taxon>
        <taxon>Sistotremastraceae</taxon>
        <taxon>Sistotremastrum</taxon>
    </lineage>
</organism>